<dbReference type="RefSeq" id="WP_072791716.1">
    <property type="nucleotide sequence ID" value="NZ_FQUL01000033.1"/>
</dbReference>
<accession>A0A1M4X3V3</accession>
<sequence>MRLSKKTKYTLYGAALAVVSLGTVASVPAISPANSSITIPDPYTSAVPDFSALLTTSPSVPTNVIKALYVPSDAKLRAQINYDRGSGTFDRSIVINCPYSASQLNSFFTSSLKHFGWNIIQDTKTDSSIDIFASIAGDDGHYWEVGIKTPFKVTNSGGQTHLYTAPQERDSTNVQLRILQMSFD</sequence>
<name>A0A1M4X3V3_9ACTN</name>
<keyword evidence="1" id="KW-0732">Signal</keyword>
<evidence type="ECO:0000313" key="3">
    <source>
        <dbReference type="Proteomes" id="UP000184295"/>
    </source>
</evidence>
<feature type="signal peptide" evidence="1">
    <location>
        <begin position="1"/>
        <end position="25"/>
    </location>
</feature>
<proteinExistence type="predicted"/>
<evidence type="ECO:0000256" key="1">
    <source>
        <dbReference type="SAM" id="SignalP"/>
    </source>
</evidence>
<dbReference type="Proteomes" id="UP000184295">
    <property type="component" value="Unassembled WGS sequence"/>
</dbReference>
<organism evidence="2 3">
    <name type="scientific">Ferrithrix thermotolerans DSM 19514</name>
    <dbReference type="NCBI Taxonomy" id="1121881"/>
    <lineage>
        <taxon>Bacteria</taxon>
        <taxon>Bacillati</taxon>
        <taxon>Actinomycetota</taxon>
        <taxon>Acidimicrobiia</taxon>
        <taxon>Acidimicrobiales</taxon>
        <taxon>Acidimicrobiaceae</taxon>
        <taxon>Ferrithrix</taxon>
    </lineage>
</organism>
<feature type="chain" id="PRO_5038502328" evidence="1">
    <location>
        <begin position="26"/>
        <end position="184"/>
    </location>
</feature>
<keyword evidence="3" id="KW-1185">Reference proteome</keyword>
<protein>
    <submittedName>
        <fullName evidence="2">Uncharacterized protein</fullName>
    </submittedName>
</protein>
<reference evidence="3" key="1">
    <citation type="submission" date="2016-11" db="EMBL/GenBank/DDBJ databases">
        <authorList>
            <person name="Varghese N."/>
            <person name="Submissions S."/>
        </authorList>
    </citation>
    <scope>NUCLEOTIDE SEQUENCE [LARGE SCALE GENOMIC DNA]</scope>
    <source>
        <strain evidence="3">DSM 19514</strain>
    </source>
</reference>
<dbReference type="OrthoDB" id="5245160at2"/>
<dbReference type="AlphaFoldDB" id="A0A1M4X3V3"/>
<dbReference type="EMBL" id="FQUL01000033">
    <property type="protein sequence ID" value="SHE88127.1"/>
    <property type="molecule type" value="Genomic_DNA"/>
</dbReference>
<evidence type="ECO:0000313" key="2">
    <source>
        <dbReference type="EMBL" id="SHE88127.1"/>
    </source>
</evidence>
<gene>
    <name evidence="2" type="ORF">SAMN02745225_01882</name>
</gene>